<gene>
    <name evidence="4" type="ORF">WR25_09869</name>
</gene>
<dbReference type="InterPro" id="IPR036748">
    <property type="entry name" value="MTH938-like_sf"/>
</dbReference>
<dbReference type="AlphaFoldDB" id="A0A2A2JIH3"/>
<evidence type="ECO:0000256" key="1">
    <source>
        <dbReference type="SAM" id="Coils"/>
    </source>
</evidence>
<comment type="caution">
    <text evidence="4">The sequence shown here is derived from an EMBL/GenBank/DDBJ whole genome shotgun (WGS) entry which is preliminary data.</text>
</comment>
<accession>A0A2A2JIH3</accession>
<dbReference type="EMBL" id="LIAE01010409">
    <property type="protein sequence ID" value="PAV61546.1"/>
    <property type="molecule type" value="Genomic_DNA"/>
</dbReference>
<feature type="compositionally biased region" description="Basic and acidic residues" evidence="2">
    <location>
        <begin position="534"/>
        <end position="564"/>
    </location>
</feature>
<evidence type="ECO:0000256" key="2">
    <source>
        <dbReference type="SAM" id="MobiDB-lite"/>
    </source>
</evidence>
<evidence type="ECO:0000313" key="4">
    <source>
        <dbReference type="EMBL" id="PAV61546.1"/>
    </source>
</evidence>
<dbReference type="STRING" id="2018661.A0A2A2JIH3"/>
<sequence length="564" mass="64476">MTDELAGKTTTRPDMVAAARRFMITPKVKETPYEEQKQFLLGKGVTLEEIEEARNSVPAAELTVSQPLEGVQPMNYAGQQQLPYPYPMQPQQNKYVSMAQTAVVLGSISYAGYRFLRSYILPKFFDIPDPATEEIRQLQQQMTELQNSMKFVMDSVSQTTQQLAEQQQEISRTLFTIGNRDADLSKIETGISTIKSLMLSHNNFAPITVPAVTTIPSWQQAVPSSSTTTTATAGYMTPPANFKEEKKQLSEEDAEKLEGMLEQVDEQRRTEVRSLVLRRLRALARNYRPLSSKNGDQEEKDDGLIGQYHDMPMGTSDLTQKTRVTFMSREMKESEQVMVVGMSTHGFRLMNNIFVYGPIACFPRTVLSWRVLTPNDIKPESLSLFTSLEPRLDLLLIGAGDTKCVDSVRARIYPYLKKCNIPFEVMDTINAFSTFNWMNNDGRYVAAGLYPPDELHVSDQQHREAMAQLYGYGTLENHPMDPNLGRMFDKTSSIIKTLWSGKDGDFEEAKRRLMMPEAERKEHYRQMALQQEEMDAKRKEGYEKAHRKRLEEKQKEQQKKLDDK</sequence>
<reference evidence="4 5" key="1">
    <citation type="journal article" date="2017" name="Curr. Biol.">
        <title>Genome architecture and evolution of a unichromosomal asexual nematode.</title>
        <authorList>
            <person name="Fradin H."/>
            <person name="Zegar C."/>
            <person name="Gutwein M."/>
            <person name="Lucas J."/>
            <person name="Kovtun M."/>
            <person name="Corcoran D."/>
            <person name="Baugh L.R."/>
            <person name="Kiontke K."/>
            <person name="Gunsalus K."/>
            <person name="Fitch D.H."/>
            <person name="Piano F."/>
        </authorList>
    </citation>
    <scope>NUCLEOTIDE SEQUENCE [LARGE SCALE GENOMIC DNA]</scope>
    <source>
        <strain evidence="4">PF1309</strain>
    </source>
</reference>
<evidence type="ECO:0000313" key="5">
    <source>
        <dbReference type="Proteomes" id="UP000218231"/>
    </source>
</evidence>
<dbReference type="GO" id="GO:0005743">
    <property type="term" value="C:mitochondrial inner membrane"/>
    <property type="evidence" value="ECO:0007669"/>
    <property type="project" value="TreeGrafter"/>
</dbReference>
<feature type="domain" description="Peroxisome membrane anchor protein Pex14p N-terminal" evidence="3">
    <location>
        <begin position="11"/>
        <end position="53"/>
    </location>
</feature>
<feature type="coiled-coil region" evidence="1">
    <location>
        <begin position="240"/>
        <end position="267"/>
    </location>
</feature>
<evidence type="ECO:0000259" key="3">
    <source>
        <dbReference type="Pfam" id="PF04695"/>
    </source>
</evidence>
<name>A0A2A2JIH3_9BILA</name>
<organism evidence="4 5">
    <name type="scientific">Diploscapter pachys</name>
    <dbReference type="NCBI Taxonomy" id="2018661"/>
    <lineage>
        <taxon>Eukaryota</taxon>
        <taxon>Metazoa</taxon>
        <taxon>Ecdysozoa</taxon>
        <taxon>Nematoda</taxon>
        <taxon>Chromadorea</taxon>
        <taxon>Rhabditida</taxon>
        <taxon>Rhabditina</taxon>
        <taxon>Rhabditomorpha</taxon>
        <taxon>Rhabditoidea</taxon>
        <taxon>Rhabditidae</taxon>
        <taxon>Diploscapter</taxon>
    </lineage>
</organism>
<dbReference type="Pfam" id="PF04430">
    <property type="entry name" value="DUF498"/>
    <property type="match status" value="1"/>
</dbReference>
<feature type="region of interest" description="Disordered" evidence="2">
    <location>
        <begin position="529"/>
        <end position="564"/>
    </location>
</feature>
<protein>
    <recommendedName>
        <fullName evidence="3">Peroxisome membrane anchor protein Pex14p N-terminal domain-containing protein</fullName>
    </recommendedName>
</protein>
<dbReference type="GO" id="GO:0032981">
    <property type="term" value="P:mitochondrial respiratory chain complex I assembly"/>
    <property type="evidence" value="ECO:0007669"/>
    <property type="project" value="TreeGrafter"/>
</dbReference>
<dbReference type="SUPFAM" id="SSF64076">
    <property type="entry name" value="MTH938-like"/>
    <property type="match status" value="1"/>
</dbReference>
<dbReference type="InterPro" id="IPR036388">
    <property type="entry name" value="WH-like_DNA-bd_sf"/>
</dbReference>
<dbReference type="Gene3D" id="1.10.10.10">
    <property type="entry name" value="Winged helix-like DNA-binding domain superfamily/Winged helix DNA-binding domain"/>
    <property type="match status" value="1"/>
</dbReference>
<proteinExistence type="predicted"/>
<dbReference type="OrthoDB" id="441517at2759"/>
<feature type="region of interest" description="Disordered" evidence="2">
    <location>
        <begin position="290"/>
        <end position="312"/>
    </location>
</feature>
<dbReference type="Gene3D" id="3.40.1230.10">
    <property type="entry name" value="MTH938-like"/>
    <property type="match status" value="1"/>
</dbReference>
<dbReference type="InterPro" id="IPR007523">
    <property type="entry name" value="NDUFAF3/AAMDC"/>
</dbReference>
<dbReference type="Pfam" id="PF04695">
    <property type="entry name" value="Pex14_N"/>
    <property type="match status" value="1"/>
</dbReference>
<dbReference type="PANTHER" id="PTHR21192">
    <property type="entry name" value="NUCLEAR PROTEIN E3-3"/>
    <property type="match status" value="1"/>
</dbReference>
<keyword evidence="5" id="KW-1185">Reference proteome</keyword>
<dbReference type="InterPro" id="IPR006785">
    <property type="entry name" value="Pex14_N"/>
</dbReference>
<keyword evidence="1" id="KW-0175">Coiled coil</keyword>
<dbReference type="Proteomes" id="UP000218231">
    <property type="component" value="Unassembled WGS sequence"/>
</dbReference>
<dbReference type="PANTHER" id="PTHR21192:SF2">
    <property type="entry name" value="NADH DEHYDROGENASE [UBIQUINONE] 1 ALPHA SUBCOMPLEX ASSEMBLY FACTOR 3"/>
    <property type="match status" value="1"/>
</dbReference>